<accession>A0A100HPT4</accession>
<dbReference type="OrthoDB" id="9944964at2"/>
<comment type="caution">
    <text evidence="1">The sequence shown here is derived from an EMBL/GenBank/DDBJ whole genome shotgun (WGS) entry which is preliminary data.</text>
</comment>
<sequence>MTSQDQNSPSDYATVAELAQHLRLSRRGAHNLLSSCASYLGITIYAADRNQFQITREDFQRVVELAQVLRTVGLTLRQVETIRSCTDPRLWALLDRTETQSPQDSLKKREELVSRLEVSLTDFIQKQETVMKQQLDLLHHVVSLLPAAPAPTPTPVPAAVRREPRE</sequence>
<protein>
    <submittedName>
        <fullName evidence="1">Uncharacterized protein</fullName>
    </submittedName>
</protein>
<gene>
    <name evidence="1" type="ORF">DEIGR_310014</name>
</gene>
<dbReference type="AlphaFoldDB" id="A0A100HPT4"/>
<evidence type="ECO:0000313" key="2">
    <source>
        <dbReference type="Proteomes" id="UP000056209"/>
    </source>
</evidence>
<dbReference type="Proteomes" id="UP000056209">
    <property type="component" value="Unassembled WGS sequence"/>
</dbReference>
<organism evidence="1 2">
    <name type="scientific">Deinococcus grandis</name>
    <dbReference type="NCBI Taxonomy" id="57498"/>
    <lineage>
        <taxon>Bacteria</taxon>
        <taxon>Thermotogati</taxon>
        <taxon>Deinococcota</taxon>
        <taxon>Deinococci</taxon>
        <taxon>Deinococcales</taxon>
        <taxon>Deinococcaceae</taxon>
        <taxon>Deinococcus</taxon>
    </lineage>
</organism>
<proteinExistence type="predicted"/>
<reference evidence="2" key="1">
    <citation type="submission" date="2015-11" db="EMBL/GenBank/DDBJ databases">
        <title>Draft Genome Sequence of the Radioresistant Bacterium Deinococcus grandis, Isolated from Freshwater Fish in Japan.</title>
        <authorList>
            <person name="Satoh K."/>
            <person name="Onodera T."/>
            <person name="Omoso K."/>
            <person name="Takeda-Yano K."/>
            <person name="Katayama T."/>
            <person name="Oono Y."/>
            <person name="Narumi I."/>
        </authorList>
    </citation>
    <scope>NUCLEOTIDE SEQUENCE [LARGE SCALE GENOMIC DNA]</scope>
    <source>
        <strain evidence="2">ATCC 43672</strain>
    </source>
</reference>
<name>A0A100HPT4_9DEIO</name>
<dbReference type="RefSeq" id="WP_153013908.1">
    <property type="nucleotide sequence ID" value="NZ_BCMS01000003.1"/>
</dbReference>
<evidence type="ECO:0000313" key="1">
    <source>
        <dbReference type="EMBL" id="GAQ23495.1"/>
    </source>
</evidence>
<dbReference type="EMBL" id="BCMS01000003">
    <property type="protein sequence ID" value="GAQ23495.1"/>
    <property type="molecule type" value="Genomic_DNA"/>
</dbReference>
<keyword evidence="2" id="KW-1185">Reference proteome</keyword>